<evidence type="ECO:0000256" key="3">
    <source>
        <dbReference type="PROSITE-ProRule" id="PRU00023"/>
    </source>
</evidence>
<dbReference type="PROSITE" id="PS50088">
    <property type="entry name" value="ANK_REPEAT"/>
    <property type="match status" value="3"/>
</dbReference>
<evidence type="ECO:0000256" key="2">
    <source>
        <dbReference type="ARBA" id="ARBA00023043"/>
    </source>
</evidence>
<dbReference type="OMA" id="HISMERM"/>
<feature type="repeat" description="ANK" evidence="3">
    <location>
        <begin position="202"/>
        <end position="234"/>
    </location>
</feature>
<dbReference type="GeneID" id="106079790"/>
<keyword evidence="2 3" id="KW-0040">ANK repeat</keyword>
<protein>
    <submittedName>
        <fullName evidence="5">Ankyrin-1-like</fullName>
    </submittedName>
</protein>
<dbReference type="InterPro" id="IPR036770">
    <property type="entry name" value="Ankyrin_rpt-contain_sf"/>
</dbReference>
<gene>
    <name evidence="5" type="primary">LOC106079790</name>
</gene>
<feature type="repeat" description="ANK" evidence="3">
    <location>
        <begin position="266"/>
        <end position="300"/>
    </location>
</feature>
<dbReference type="PANTHER" id="PTHR24126">
    <property type="entry name" value="ANKYRIN REPEAT, PH AND SEC7 DOMAIN CONTAINING PROTEIN SECG-RELATED"/>
    <property type="match status" value="1"/>
</dbReference>
<organism evidence="4 5">
    <name type="scientific">Biomphalaria glabrata</name>
    <name type="common">Bloodfluke planorb</name>
    <name type="synonym">Freshwater snail</name>
    <dbReference type="NCBI Taxonomy" id="6526"/>
    <lineage>
        <taxon>Eukaryota</taxon>
        <taxon>Metazoa</taxon>
        <taxon>Spiralia</taxon>
        <taxon>Lophotrochozoa</taxon>
        <taxon>Mollusca</taxon>
        <taxon>Gastropoda</taxon>
        <taxon>Heterobranchia</taxon>
        <taxon>Euthyneura</taxon>
        <taxon>Panpulmonata</taxon>
        <taxon>Hygrophila</taxon>
        <taxon>Lymnaeoidea</taxon>
        <taxon>Planorbidae</taxon>
        <taxon>Biomphalaria</taxon>
    </lineage>
</organism>
<dbReference type="OrthoDB" id="445896at2759"/>
<dbReference type="PROSITE" id="PS50297">
    <property type="entry name" value="ANK_REP_REGION"/>
    <property type="match status" value="2"/>
</dbReference>
<dbReference type="SUPFAM" id="SSF48403">
    <property type="entry name" value="Ankyrin repeat"/>
    <property type="match status" value="1"/>
</dbReference>
<name>A0A9W3AVC3_BIOGL</name>
<dbReference type="SMART" id="SM00248">
    <property type="entry name" value="ANK"/>
    <property type="match status" value="8"/>
</dbReference>
<dbReference type="PRINTS" id="PR01415">
    <property type="entry name" value="ANKYRIN"/>
</dbReference>
<evidence type="ECO:0000313" key="5">
    <source>
        <dbReference type="RefSeq" id="XP_055891225.1"/>
    </source>
</evidence>
<dbReference type="AlphaFoldDB" id="A0A9W3AVC3"/>
<sequence length="557" mass="62760">MQQLRDPGRPFQCDLDHQSPRTFSQYSHLHEDDGSHEDVYVSAKDTVENGADSEDPELFIEAVELGDIKTVQKLLDSGININMAYQRKTPIMHALDIDVIKFLVLNKANINVKMDTTPLLNAMSFSFLSAIRSRYNWKLSLEELKQKQMIIVGFFLQNCKNIDETDLCGNSALLSSVKNGLGLEVQKSLLEKGCKVNQQDLEGYTTLHVAVKNLNLDLIQILLHYRASVNAKTNDGKTPLHLALEDQNIAKLLIVNGARVDSEDEFGNTPLLLASELWGDHDEVVDLLISEGSDVNHKNHVGKSPIYMAAYNLNTRCVELLMDANAKDLDEQQHNSALSLVLNKWFPNEKSQSTATVLIKRRAHTDFVRRDIIHRLIAAGNDGILVQELIKAGFCPTLVDLKTTILGWPETSLSPLSVALMLDSLDFTRYFIENGYLTKSNVKLVSRKETILSYLEARNAKTRQFMNEVSQQPMKLEQLVLITVSSALGSDSGRSERILQSELSFPLKEKLSFENLEKKVLEPVRDGSILMVQLTKNQIEKVDRLPEFYDLDESFSD</sequence>
<dbReference type="Pfam" id="PF12796">
    <property type="entry name" value="Ank_2"/>
    <property type="match status" value="1"/>
</dbReference>
<keyword evidence="4" id="KW-1185">Reference proteome</keyword>
<evidence type="ECO:0000313" key="4">
    <source>
        <dbReference type="Proteomes" id="UP001165740"/>
    </source>
</evidence>
<proteinExistence type="predicted"/>
<dbReference type="RefSeq" id="XP_055891225.1">
    <property type="nucleotide sequence ID" value="XM_056035250.1"/>
</dbReference>
<evidence type="ECO:0000256" key="1">
    <source>
        <dbReference type="ARBA" id="ARBA00022737"/>
    </source>
</evidence>
<accession>A0A9W3AVC3</accession>
<dbReference type="Proteomes" id="UP001165740">
    <property type="component" value="Chromosome 7"/>
</dbReference>
<keyword evidence="1" id="KW-0677">Repeat</keyword>
<dbReference type="Gene3D" id="1.25.40.20">
    <property type="entry name" value="Ankyrin repeat-containing domain"/>
    <property type="match status" value="3"/>
</dbReference>
<feature type="repeat" description="ANK" evidence="3">
    <location>
        <begin position="235"/>
        <end position="265"/>
    </location>
</feature>
<reference evidence="5" key="1">
    <citation type="submission" date="2025-08" db="UniProtKB">
        <authorList>
            <consortium name="RefSeq"/>
        </authorList>
    </citation>
    <scope>IDENTIFICATION</scope>
</reference>
<dbReference type="InterPro" id="IPR002110">
    <property type="entry name" value="Ankyrin_rpt"/>
</dbReference>